<dbReference type="WBParaSite" id="nRc.2.0.1.t34377-RA">
    <property type="protein sequence ID" value="nRc.2.0.1.t34377-RA"/>
    <property type="gene ID" value="nRc.2.0.1.g34377"/>
</dbReference>
<name>A0A915K913_ROMCU</name>
<reference evidence="2" key="1">
    <citation type="submission" date="2022-11" db="UniProtKB">
        <authorList>
            <consortium name="WormBaseParasite"/>
        </authorList>
    </citation>
    <scope>IDENTIFICATION</scope>
</reference>
<sequence length="64" mass="7615">MDKADPRSEEIDVAIVQIIAVENQPFGVIENQGFIDLIRKLATYQLKRKKCYERMIWKQYDLKN</sequence>
<keyword evidence="1" id="KW-1185">Reference proteome</keyword>
<proteinExistence type="predicted"/>
<evidence type="ECO:0000313" key="2">
    <source>
        <dbReference type="WBParaSite" id="nRc.2.0.1.t34377-RA"/>
    </source>
</evidence>
<dbReference type="AlphaFoldDB" id="A0A915K913"/>
<organism evidence="1 2">
    <name type="scientific">Romanomermis culicivorax</name>
    <name type="common">Nematode worm</name>
    <dbReference type="NCBI Taxonomy" id="13658"/>
    <lineage>
        <taxon>Eukaryota</taxon>
        <taxon>Metazoa</taxon>
        <taxon>Ecdysozoa</taxon>
        <taxon>Nematoda</taxon>
        <taxon>Enoplea</taxon>
        <taxon>Dorylaimia</taxon>
        <taxon>Mermithida</taxon>
        <taxon>Mermithoidea</taxon>
        <taxon>Mermithidae</taxon>
        <taxon>Romanomermis</taxon>
    </lineage>
</organism>
<protein>
    <submittedName>
        <fullName evidence="2">Uncharacterized protein</fullName>
    </submittedName>
</protein>
<dbReference type="Proteomes" id="UP000887565">
    <property type="component" value="Unplaced"/>
</dbReference>
<evidence type="ECO:0000313" key="1">
    <source>
        <dbReference type="Proteomes" id="UP000887565"/>
    </source>
</evidence>
<dbReference type="SUPFAM" id="SSF140996">
    <property type="entry name" value="Hermes dimerisation domain"/>
    <property type="match status" value="1"/>
</dbReference>
<accession>A0A915K913</accession>